<comment type="caution">
    <text evidence="4">Lacks conserved residue(s) required for the propagation of feature annotation.</text>
</comment>
<dbReference type="AlphaFoldDB" id="A0A7X1EA09"/>
<evidence type="ECO:0000256" key="3">
    <source>
        <dbReference type="ARBA" id="ARBA00023080"/>
    </source>
</evidence>
<name>A0A7X1EA09_9BACT</name>
<comment type="cofactor">
    <cofactor evidence="1 4">
        <name>a divalent metal cation</name>
        <dbReference type="ChEBI" id="CHEBI:60240"/>
    </cofactor>
</comment>
<dbReference type="Pfam" id="PF02545">
    <property type="entry name" value="Maf"/>
    <property type="match status" value="1"/>
</dbReference>
<dbReference type="SUPFAM" id="SSF52972">
    <property type="entry name" value="ITPase-like"/>
    <property type="match status" value="1"/>
</dbReference>
<dbReference type="EMBL" id="JACHVC010000013">
    <property type="protein sequence ID" value="MBC2607758.1"/>
    <property type="molecule type" value="Genomic_DNA"/>
</dbReference>
<dbReference type="GO" id="GO:0005737">
    <property type="term" value="C:cytoplasm"/>
    <property type="evidence" value="ECO:0007669"/>
    <property type="project" value="UniProtKB-SubCell"/>
</dbReference>
<comment type="function">
    <text evidence="4">Nucleoside triphosphate pyrophosphatase that hydrolyzes dTTP and UTP. May have a dual role in cell division arrest and in preventing the incorporation of modified nucleotides into cellular nucleic acids.</text>
</comment>
<dbReference type="PANTHER" id="PTHR43213:SF5">
    <property type="entry name" value="BIFUNCTIONAL DTTP_UTP PYROPHOSPHATASE_METHYLTRANSFERASE PROTEIN-RELATED"/>
    <property type="match status" value="1"/>
</dbReference>
<comment type="caution">
    <text evidence="5">The sequence shown here is derived from an EMBL/GenBank/DDBJ whole genome shotgun (WGS) entry which is preliminary data.</text>
</comment>
<organism evidence="5 6">
    <name type="scientific">Pelagicoccus albus</name>
    <dbReference type="NCBI Taxonomy" id="415222"/>
    <lineage>
        <taxon>Bacteria</taxon>
        <taxon>Pseudomonadati</taxon>
        <taxon>Verrucomicrobiota</taxon>
        <taxon>Opitutia</taxon>
        <taxon>Puniceicoccales</taxon>
        <taxon>Pelagicoccaceae</taxon>
        <taxon>Pelagicoccus</taxon>
    </lineage>
</organism>
<dbReference type="InterPro" id="IPR003697">
    <property type="entry name" value="Maf-like"/>
</dbReference>
<dbReference type="EC" id="3.6.1.9" evidence="4"/>
<dbReference type="PIRSF" id="PIRSF006305">
    <property type="entry name" value="Maf"/>
    <property type="match status" value="1"/>
</dbReference>
<feature type="site" description="Important for substrate specificity" evidence="4">
    <location>
        <position position="14"/>
    </location>
</feature>
<keyword evidence="4" id="KW-0963">Cytoplasm</keyword>
<dbReference type="Gene3D" id="3.90.950.10">
    <property type="match status" value="1"/>
</dbReference>
<keyword evidence="3 4" id="KW-0546">Nucleotide metabolism</keyword>
<comment type="subcellular location">
    <subcellularLocation>
        <location evidence="4">Cytoplasm</location>
    </subcellularLocation>
</comment>
<feature type="site" description="Important for substrate specificity" evidence="4">
    <location>
        <position position="156"/>
    </location>
</feature>
<evidence type="ECO:0000256" key="4">
    <source>
        <dbReference type="HAMAP-Rule" id="MF_00528"/>
    </source>
</evidence>
<accession>A0A7X1EA09</accession>
<feature type="site" description="Important for substrate specificity" evidence="4">
    <location>
        <position position="72"/>
    </location>
</feature>
<proteinExistence type="inferred from homology"/>
<dbReference type="RefSeq" id="WP_185661624.1">
    <property type="nucleotide sequence ID" value="NZ_CAWPOO010000013.1"/>
</dbReference>
<comment type="similarity">
    <text evidence="4">Belongs to the Maf family. YhdE subfamily.</text>
</comment>
<dbReference type="HAMAP" id="MF_00528">
    <property type="entry name" value="Maf"/>
    <property type="match status" value="1"/>
</dbReference>
<sequence>MGLAKFILASQSPRRKELLERIGASFDILPADVEEFEEGHGDPEGMVRQNALLKATWIADRHPDRYVLGSDTTVHLDGRVLVKPVDLADAKQMLLKLGGRTHVVYTGFALVCRDRKIEVVDGARSEVTFKPLDDGIIDEYLKIVNPLDKAGGYGIQEGTDLIIESFKGSHSNIMGLPLDETKALLQRHSLL</sequence>
<evidence type="ECO:0000313" key="6">
    <source>
        <dbReference type="Proteomes" id="UP000526501"/>
    </source>
</evidence>
<gene>
    <name evidence="5" type="primary">maf</name>
    <name evidence="5" type="ORF">H5P27_17020</name>
</gene>
<keyword evidence="6" id="KW-1185">Reference proteome</keyword>
<feature type="active site" description="Proton acceptor" evidence="4">
    <location>
        <position position="71"/>
    </location>
</feature>
<evidence type="ECO:0000256" key="2">
    <source>
        <dbReference type="ARBA" id="ARBA00022801"/>
    </source>
</evidence>
<dbReference type="Proteomes" id="UP000526501">
    <property type="component" value="Unassembled WGS sequence"/>
</dbReference>
<dbReference type="InterPro" id="IPR029001">
    <property type="entry name" value="ITPase-like_fam"/>
</dbReference>
<dbReference type="NCBIfam" id="TIGR00172">
    <property type="entry name" value="maf"/>
    <property type="match status" value="1"/>
</dbReference>
<reference evidence="5 6" key="1">
    <citation type="submission" date="2020-07" db="EMBL/GenBank/DDBJ databases">
        <authorList>
            <person name="Feng X."/>
        </authorList>
    </citation>
    <scope>NUCLEOTIDE SEQUENCE [LARGE SCALE GENOMIC DNA]</scope>
    <source>
        <strain evidence="5 6">JCM23202</strain>
    </source>
</reference>
<dbReference type="CDD" id="cd00555">
    <property type="entry name" value="Maf"/>
    <property type="match status" value="1"/>
</dbReference>
<evidence type="ECO:0000313" key="5">
    <source>
        <dbReference type="EMBL" id="MBC2607758.1"/>
    </source>
</evidence>
<protein>
    <recommendedName>
        <fullName evidence="4">dTTP/UTP pyrophosphatase</fullName>
        <shortName evidence="4">dTTPase/UTPase</shortName>
        <ecNumber evidence="4">3.6.1.9</ecNumber>
    </recommendedName>
    <alternativeName>
        <fullName evidence="4">Nucleoside triphosphate pyrophosphatase</fullName>
    </alternativeName>
    <alternativeName>
        <fullName evidence="4">Nucleotide pyrophosphatase</fullName>
        <shortName evidence="4">Nucleotide PPase</shortName>
    </alternativeName>
</protein>
<dbReference type="PANTHER" id="PTHR43213">
    <property type="entry name" value="BIFUNCTIONAL DTTP/UTP PYROPHOSPHATASE/METHYLTRANSFERASE PROTEIN-RELATED"/>
    <property type="match status" value="1"/>
</dbReference>
<dbReference type="GO" id="GO:0009117">
    <property type="term" value="P:nucleotide metabolic process"/>
    <property type="evidence" value="ECO:0007669"/>
    <property type="project" value="UniProtKB-KW"/>
</dbReference>
<evidence type="ECO:0000256" key="1">
    <source>
        <dbReference type="ARBA" id="ARBA00001968"/>
    </source>
</evidence>
<dbReference type="GO" id="GO:0047429">
    <property type="term" value="F:nucleoside triphosphate diphosphatase activity"/>
    <property type="evidence" value="ECO:0007669"/>
    <property type="project" value="UniProtKB-EC"/>
</dbReference>
<comment type="catalytic activity">
    <reaction evidence="4">
        <text>dTTP + H2O = dTMP + diphosphate + H(+)</text>
        <dbReference type="Rhea" id="RHEA:28534"/>
        <dbReference type="ChEBI" id="CHEBI:15377"/>
        <dbReference type="ChEBI" id="CHEBI:15378"/>
        <dbReference type="ChEBI" id="CHEBI:33019"/>
        <dbReference type="ChEBI" id="CHEBI:37568"/>
        <dbReference type="ChEBI" id="CHEBI:63528"/>
        <dbReference type="EC" id="3.6.1.9"/>
    </reaction>
</comment>
<comment type="catalytic activity">
    <reaction evidence="4">
        <text>UTP + H2O = UMP + diphosphate + H(+)</text>
        <dbReference type="Rhea" id="RHEA:29395"/>
        <dbReference type="ChEBI" id="CHEBI:15377"/>
        <dbReference type="ChEBI" id="CHEBI:15378"/>
        <dbReference type="ChEBI" id="CHEBI:33019"/>
        <dbReference type="ChEBI" id="CHEBI:46398"/>
        <dbReference type="ChEBI" id="CHEBI:57865"/>
        <dbReference type="EC" id="3.6.1.9"/>
    </reaction>
</comment>
<keyword evidence="2 4" id="KW-0378">Hydrolase</keyword>